<organism evidence="2 3">
    <name type="scientific">Anopheles farauti</name>
    <dbReference type="NCBI Taxonomy" id="69004"/>
    <lineage>
        <taxon>Eukaryota</taxon>
        <taxon>Metazoa</taxon>
        <taxon>Ecdysozoa</taxon>
        <taxon>Arthropoda</taxon>
        <taxon>Hexapoda</taxon>
        <taxon>Insecta</taxon>
        <taxon>Pterygota</taxon>
        <taxon>Neoptera</taxon>
        <taxon>Endopterygota</taxon>
        <taxon>Diptera</taxon>
        <taxon>Nematocera</taxon>
        <taxon>Culicoidea</taxon>
        <taxon>Culicidae</taxon>
        <taxon>Anophelinae</taxon>
        <taxon>Anopheles</taxon>
    </lineage>
</organism>
<dbReference type="PRINTS" id="PR00947">
    <property type="entry name" value="CUTICLE"/>
</dbReference>
<name>A0A182Q1T3_9DIPT</name>
<dbReference type="VEuPathDB" id="VectorBase:AFAF001396"/>
<dbReference type="GO" id="GO:0062129">
    <property type="term" value="C:chitin-based extracellular matrix"/>
    <property type="evidence" value="ECO:0007669"/>
    <property type="project" value="TreeGrafter"/>
</dbReference>
<keyword evidence="3" id="KW-1185">Reference proteome</keyword>
<dbReference type="Proteomes" id="UP000075886">
    <property type="component" value="Unassembled WGS sequence"/>
</dbReference>
<proteinExistence type="predicted"/>
<dbReference type="PROSITE" id="PS51155">
    <property type="entry name" value="CHIT_BIND_RR_2"/>
    <property type="match status" value="1"/>
</dbReference>
<dbReference type="PANTHER" id="PTHR10380:SF192">
    <property type="entry name" value="GEO02312P1"/>
    <property type="match status" value="1"/>
</dbReference>
<dbReference type="InterPro" id="IPR050468">
    <property type="entry name" value="Cuticle_Struct_Prot"/>
</dbReference>
<reference evidence="2" key="2">
    <citation type="submission" date="2020-05" db="UniProtKB">
        <authorList>
            <consortium name="EnsemblMetazoa"/>
        </authorList>
    </citation>
    <scope>IDENTIFICATION</scope>
    <source>
        <strain evidence="2">FAR1</strain>
    </source>
</reference>
<evidence type="ECO:0000313" key="2">
    <source>
        <dbReference type="EnsemblMetazoa" id="AFAF001396-PA"/>
    </source>
</evidence>
<dbReference type="EnsemblMetazoa" id="AFAF001396-RA">
    <property type="protein sequence ID" value="AFAF001396-PA"/>
    <property type="gene ID" value="AFAF001396"/>
</dbReference>
<sequence>MSVASILAAPVDNLDPNLVYYESSRDEYGYSFTYKTKDGQFREEQGYISPDDGILRVTGLYRYEGPDGQTYEYNYEADENGYRIVSKPPPAGAPISNTVLLSLVG</sequence>
<dbReference type="PANTHER" id="PTHR10380">
    <property type="entry name" value="CUTICLE PROTEIN"/>
    <property type="match status" value="1"/>
</dbReference>
<evidence type="ECO:0000256" key="1">
    <source>
        <dbReference type="PROSITE-ProRule" id="PRU00497"/>
    </source>
</evidence>
<dbReference type="Pfam" id="PF00379">
    <property type="entry name" value="Chitin_bind_4"/>
    <property type="match status" value="1"/>
</dbReference>
<reference evidence="3" key="1">
    <citation type="submission" date="2014-01" db="EMBL/GenBank/DDBJ databases">
        <title>The Genome Sequence of Anopheles farauti FAR1 (V2).</title>
        <authorList>
            <consortium name="The Broad Institute Genomics Platform"/>
            <person name="Neafsey D.E."/>
            <person name="Besansky N."/>
            <person name="Howell P."/>
            <person name="Walton C."/>
            <person name="Young S.K."/>
            <person name="Zeng Q."/>
            <person name="Gargeya S."/>
            <person name="Fitzgerald M."/>
            <person name="Haas B."/>
            <person name="Abouelleil A."/>
            <person name="Allen A.W."/>
            <person name="Alvarado L."/>
            <person name="Arachchi H.M."/>
            <person name="Berlin A.M."/>
            <person name="Chapman S.B."/>
            <person name="Gainer-Dewar J."/>
            <person name="Goldberg J."/>
            <person name="Griggs A."/>
            <person name="Gujja S."/>
            <person name="Hansen M."/>
            <person name="Howarth C."/>
            <person name="Imamovic A."/>
            <person name="Ireland A."/>
            <person name="Larimer J."/>
            <person name="McCowan C."/>
            <person name="Murphy C."/>
            <person name="Pearson M."/>
            <person name="Poon T.W."/>
            <person name="Priest M."/>
            <person name="Roberts A."/>
            <person name="Saif S."/>
            <person name="Shea T."/>
            <person name="Sisk P."/>
            <person name="Sykes S."/>
            <person name="Wortman J."/>
            <person name="Nusbaum C."/>
            <person name="Birren B."/>
        </authorList>
    </citation>
    <scope>NUCLEOTIDE SEQUENCE [LARGE SCALE GENOMIC DNA]</scope>
    <source>
        <strain evidence="3">FAR1</strain>
    </source>
</reference>
<protein>
    <submittedName>
        <fullName evidence="2">Uncharacterized protein</fullName>
    </submittedName>
</protein>
<dbReference type="AlphaFoldDB" id="A0A182Q1T3"/>
<dbReference type="STRING" id="69004.A0A182Q1T3"/>
<keyword evidence="1" id="KW-0193">Cuticle</keyword>
<dbReference type="InterPro" id="IPR000618">
    <property type="entry name" value="Insect_cuticle"/>
</dbReference>
<evidence type="ECO:0000313" key="3">
    <source>
        <dbReference type="Proteomes" id="UP000075886"/>
    </source>
</evidence>
<dbReference type="EMBL" id="AXCN02000482">
    <property type="status" value="NOT_ANNOTATED_CDS"/>
    <property type="molecule type" value="Genomic_DNA"/>
</dbReference>
<dbReference type="GO" id="GO:0008010">
    <property type="term" value="F:structural constituent of chitin-based larval cuticle"/>
    <property type="evidence" value="ECO:0007669"/>
    <property type="project" value="TreeGrafter"/>
</dbReference>
<accession>A0A182Q1T3</accession>